<dbReference type="EMBL" id="BAABKG010000001">
    <property type="protein sequence ID" value="GAA5141801.1"/>
    <property type="molecule type" value="Genomic_DNA"/>
</dbReference>
<feature type="domain" description="Glycosyltransferase subfamily 4-like N-terminal" evidence="3">
    <location>
        <begin position="4"/>
        <end position="164"/>
    </location>
</feature>
<dbReference type="Pfam" id="PF13692">
    <property type="entry name" value="Glyco_trans_1_4"/>
    <property type="match status" value="1"/>
</dbReference>
<sequence>MLTLVETIAAHQVARGDEVHVLAPLPALAALAKRDSRIVCHPWAPQRRPSQWRVASATLRVAAREIAPDVAHLHSFFPGIFGRVAHLPPGVRVVYQPHSWAFTAAAAAGRGGERAVAAWERRAWHRTDAVVVNCHDELAEGGAHGLPVGDGRGHVVGLPVDTERYHPSWRPPVPRRPVLLCVGRLCRQKGQEELAAAWEEAPIPDATLVLLGAGDPRAVRAAARHTWGGSLRWFDATDDVRPWLHASDVLVMASRYEGQSVAMAEALACGLPVVTTEVNGVREAVAPLGRPTAGAVVGHGDLTALLDACRERLVDPSILAREREAARARAVELFDVEGVLGRLDRAYARDVRVAPPSALRVTVPAAGDPAGRVRAGVAR</sequence>
<dbReference type="InterPro" id="IPR028098">
    <property type="entry name" value="Glyco_trans_4-like_N"/>
</dbReference>
<evidence type="ECO:0000256" key="2">
    <source>
        <dbReference type="ARBA" id="ARBA00022679"/>
    </source>
</evidence>
<evidence type="ECO:0000256" key="1">
    <source>
        <dbReference type="ARBA" id="ARBA00022676"/>
    </source>
</evidence>
<keyword evidence="5" id="KW-1185">Reference proteome</keyword>
<gene>
    <name evidence="4" type="ORF">GCM10023340_04120</name>
</gene>
<dbReference type="PANTHER" id="PTHR45947">
    <property type="entry name" value="SULFOQUINOVOSYL TRANSFERASE SQD2"/>
    <property type="match status" value="1"/>
</dbReference>
<protein>
    <recommendedName>
        <fullName evidence="3">Glycosyltransferase subfamily 4-like N-terminal domain-containing protein</fullName>
    </recommendedName>
</protein>
<dbReference type="PANTHER" id="PTHR45947:SF3">
    <property type="entry name" value="SULFOQUINOVOSYL TRANSFERASE SQD2"/>
    <property type="match status" value="1"/>
</dbReference>
<reference evidence="5" key="1">
    <citation type="journal article" date="2019" name="Int. J. Syst. Evol. Microbiol.">
        <title>The Global Catalogue of Microorganisms (GCM) 10K type strain sequencing project: providing services to taxonomists for standard genome sequencing and annotation.</title>
        <authorList>
            <consortium name="The Broad Institute Genomics Platform"/>
            <consortium name="The Broad Institute Genome Sequencing Center for Infectious Disease"/>
            <person name="Wu L."/>
            <person name="Ma J."/>
        </authorList>
    </citation>
    <scope>NUCLEOTIDE SEQUENCE [LARGE SCALE GENOMIC DNA]</scope>
    <source>
        <strain evidence="5">JCM 18459</strain>
    </source>
</reference>
<dbReference type="Gene3D" id="3.40.50.2000">
    <property type="entry name" value="Glycogen Phosphorylase B"/>
    <property type="match status" value="2"/>
</dbReference>
<dbReference type="InterPro" id="IPR050194">
    <property type="entry name" value="Glycosyltransferase_grp1"/>
</dbReference>
<evidence type="ECO:0000313" key="5">
    <source>
        <dbReference type="Proteomes" id="UP001500221"/>
    </source>
</evidence>
<dbReference type="SUPFAM" id="SSF53756">
    <property type="entry name" value="UDP-Glycosyltransferase/glycogen phosphorylase"/>
    <property type="match status" value="1"/>
</dbReference>
<proteinExistence type="predicted"/>
<name>A0ABP9P7G4_9ACTN</name>
<comment type="caution">
    <text evidence="4">The sequence shown here is derived from an EMBL/GenBank/DDBJ whole genome shotgun (WGS) entry which is preliminary data.</text>
</comment>
<dbReference type="CDD" id="cd03801">
    <property type="entry name" value="GT4_PimA-like"/>
    <property type="match status" value="1"/>
</dbReference>
<accession>A0ABP9P7G4</accession>
<dbReference type="Proteomes" id="UP001500221">
    <property type="component" value="Unassembled WGS sequence"/>
</dbReference>
<organism evidence="4 5">
    <name type="scientific">Nocardioides marinquilinus</name>
    <dbReference type="NCBI Taxonomy" id="1210400"/>
    <lineage>
        <taxon>Bacteria</taxon>
        <taxon>Bacillati</taxon>
        <taxon>Actinomycetota</taxon>
        <taxon>Actinomycetes</taxon>
        <taxon>Propionibacteriales</taxon>
        <taxon>Nocardioidaceae</taxon>
        <taxon>Nocardioides</taxon>
    </lineage>
</organism>
<keyword evidence="2" id="KW-0808">Transferase</keyword>
<evidence type="ECO:0000259" key="3">
    <source>
        <dbReference type="Pfam" id="PF13439"/>
    </source>
</evidence>
<dbReference type="Pfam" id="PF13439">
    <property type="entry name" value="Glyco_transf_4"/>
    <property type="match status" value="1"/>
</dbReference>
<evidence type="ECO:0000313" key="4">
    <source>
        <dbReference type="EMBL" id="GAA5141801.1"/>
    </source>
</evidence>
<keyword evidence="1" id="KW-0328">Glycosyltransferase</keyword>